<name>A0AAJ2N512_9BACL</name>
<organism evidence="4 5">
    <name type="scientific">Paenibacillus suaedae</name>
    <dbReference type="NCBI Taxonomy" id="3077233"/>
    <lineage>
        <taxon>Bacteria</taxon>
        <taxon>Bacillati</taxon>
        <taxon>Bacillota</taxon>
        <taxon>Bacilli</taxon>
        <taxon>Bacillales</taxon>
        <taxon>Paenibacillaceae</taxon>
        <taxon>Paenibacillus</taxon>
    </lineage>
</organism>
<dbReference type="AlphaFoldDB" id="A0AAJ2N512"/>
<accession>A0AAJ2N512</accession>
<dbReference type="GO" id="GO:0005524">
    <property type="term" value="F:ATP binding"/>
    <property type="evidence" value="ECO:0007669"/>
    <property type="project" value="UniProtKB-KW"/>
</dbReference>
<proteinExistence type="predicted"/>
<dbReference type="SMART" id="SM00382">
    <property type="entry name" value="AAA"/>
    <property type="match status" value="1"/>
</dbReference>
<reference evidence="5" key="1">
    <citation type="submission" date="2023-09" db="EMBL/GenBank/DDBJ databases">
        <title>Paenibacillus sp. chi10 Genome sequencing and assembly.</title>
        <authorList>
            <person name="Kim I."/>
        </authorList>
    </citation>
    <scope>NUCLEOTIDE SEQUENCE [LARGE SCALE GENOMIC DNA]</scope>
    <source>
        <strain evidence="5">chi10</strain>
    </source>
</reference>
<dbReference type="GO" id="GO:0016887">
    <property type="term" value="F:ATP hydrolysis activity"/>
    <property type="evidence" value="ECO:0007669"/>
    <property type="project" value="InterPro"/>
</dbReference>
<dbReference type="Pfam" id="PF00005">
    <property type="entry name" value="ABC_tran"/>
    <property type="match status" value="1"/>
</dbReference>
<evidence type="ECO:0000256" key="2">
    <source>
        <dbReference type="ARBA" id="ARBA00022840"/>
    </source>
</evidence>
<evidence type="ECO:0000259" key="3">
    <source>
        <dbReference type="PROSITE" id="PS50893"/>
    </source>
</evidence>
<dbReference type="InterPro" id="IPR027417">
    <property type="entry name" value="P-loop_NTPase"/>
</dbReference>
<comment type="caution">
    <text evidence="4">The sequence shown here is derived from an EMBL/GenBank/DDBJ whole genome shotgun (WGS) entry which is preliminary data.</text>
</comment>
<dbReference type="InterPro" id="IPR003439">
    <property type="entry name" value="ABC_transporter-like_ATP-bd"/>
</dbReference>
<protein>
    <submittedName>
        <fullName evidence="4">ABC transporter ATP-binding protein</fullName>
    </submittedName>
</protein>
<dbReference type="PANTHER" id="PTHR43158:SF10">
    <property type="entry name" value="ABC TRANSPORTER ATP-BINDING PROTEIN YTRB"/>
    <property type="match status" value="1"/>
</dbReference>
<keyword evidence="2 4" id="KW-0067">ATP-binding</keyword>
<evidence type="ECO:0000256" key="1">
    <source>
        <dbReference type="ARBA" id="ARBA00022741"/>
    </source>
</evidence>
<dbReference type="SUPFAM" id="SSF52540">
    <property type="entry name" value="P-loop containing nucleoside triphosphate hydrolases"/>
    <property type="match status" value="1"/>
</dbReference>
<dbReference type="Proteomes" id="UP001250538">
    <property type="component" value="Unassembled WGS sequence"/>
</dbReference>
<evidence type="ECO:0000313" key="5">
    <source>
        <dbReference type="Proteomes" id="UP001250538"/>
    </source>
</evidence>
<keyword evidence="1" id="KW-0547">Nucleotide-binding</keyword>
<dbReference type="RefSeq" id="WP_072731072.1">
    <property type="nucleotide sequence ID" value="NZ_JAVYAA010000004.1"/>
</dbReference>
<keyword evidence="5" id="KW-1185">Reference proteome</keyword>
<dbReference type="Gene3D" id="3.40.50.300">
    <property type="entry name" value="P-loop containing nucleotide triphosphate hydrolases"/>
    <property type="match status" value="1"/>
</dbReference>
<dbReference type="PROSITE" id="PS50893">
    <property type="entry name" value="ABC_TRANSPORTER_2"/>
    <property type="match status" value="1"/>
</dbReference>
<feature type="domain" description="ABC transporter" evidence="3">
    <location>
        <begin position="2"/>
        <end position="228"/>
    </location>
</feature>
<dbReference type="EMBL" id="JAVYAA010000004">
    <property type="protein sequence ID" value="MDT8978252.1"/>
    <property type="molecule type" value="Genomic_DNA"/>
</dbReference>
<sequence length="293" mass="32953">MMRVTDVHKAIDGKPILRGVSFTIEPGKIIGLVGRNGEGKTTLLRTLVGVYDPDQGSVSYDSKDIHTHTHAVCKQDVVFVPDAPTALEMYTIRECAAWYGMIYPKFDLFFFTSAMERFKLPMHKRVRTLSKGMKMLFSTALGLATKAGLILFDEPTNGVDAVAKKQLLSLIVDSLHENNSIVISSHMLSELDRIADSVVLLRDGRTDDIWELELLREQMKKLQVVFNGDKSPMWLHREDVFVLQQVGRVYTVILESNEAMTELQELKPLLVDELPLTLEDWFIGKAGGNDDEA</sequence>
<dbReference type="PANTHER" id="PTHR43158">
    <property type="entry name" value="SKFA PEPTIDE EXPORT ATP-BINDING PROTEIN SKFE"/>
    <property type="match status" value="1"/>
</dbReference>
<dbReference type="InterPro" id="IPR003593">
    <property type="entry name" value="AAA+_ATPase"/>
</dbReference>
<evidence type="ECO:0000313" key="4">
    <source>
        <dbReference type="EMBL" id="MDT8978252.1"/>
    </source>
</evidence>
<gene>
    <name evidence="4" type="ORF">RQP50_18660</name>
</gene>
<dbReference type="CDD" id="cd03230">
    <property type="entry name" value="ABC_DR_subfamily_A"/>
    <property type="match status" value="1"/>
</dbReference>